<dbReference type="FunFam" id="1.10.10.60:FF:000154">
    <property type="entry name" value="Transcription factor SRM1"/>
    <property type="match status" value="1"/>
</dbReference>
<dbReference type="AlphaFoldDB" id="A0AB40BRL8"/>
<dbReference type="GO" id="GO:0009744">
    <property type="term" value="P:response to sucrose"/>
    <property type="evidence" value="ECO:0007669"/>
    <property type="project" value="UniProtKB-ARBA"/>
</dbReference>
<keyword evidence="3" id="KW-0238">DNA-binding</keyword>
<evidence type="ECO:0000259" key="10">
    <source>
        <dbReference type="PROSITE" id="PS51293"/>
    </source>
</evidence>
<dbReference type="SUPFAM" id="SSF46689">
    <property type="entry name" value="Homeodomain-like"/>
    <property type="match status" value="2"/>
</dbReference>
<evidence type="ECO:0000256" key="2">
    <source>
        <dbReference type="ARBA" id="ARBA00023015"/>
    </source>
</evidence>
<dbReference type="PANTHER" id="PTHR44042">
    <property type="entry name" value="DUPLICATED HOMEODOMAIN-LIKE SUPERFAMILY PROTEIN-RELATED"/>
    <property type="match status" value="1"/>
</dbReference>
<evidence type="ECO:0000256" key="3">
    <source>
        <dbReference type="ARBA" id="ARBA00023125"/>
    </source>
</evidence>
<feature type="domain" description="HTH myb-type" evidence="11">
    <location>
        <begin position="97"/>
        <end position="153"/>
    </location>
</feature>
<keyword evidence="12" id="KW-1185">Reference proteome</keyword>
<evidence type="ECO:0000256" key="6">
    <source>
        <dbReference type="ARBA" id="ARBA00068153"/>
    </source>
</evidence>
<dbReference type="GO" id="GO:0009739">
    <property type="term" value="P:response to gibberellin"/>
    <property type="evidence" value="ECO:0007669"/>
    <property type="project" value="UniProtKB-ARBA"/>
</dbReference>
<dbReference type="GO" id="GO:0003677">
    <property type="term" value="F:DNA binding"/>
    <property type="evidence" value="ECO:0007669"/>
    <property type="project" value="UniProtKB-KW"/>
</dbReference>
<keyword evidence="4" id="KW-0804">Transcription</keyword>
<evidence type="ECO:0000259" key="9">
    <source>
        <dbReference type="PROSITE" id="PS50090"/>
    </source>
</evidence>
<dbReference type="Pfam" id="PF00249">
    <property type="entry name" value="Myb_DNA-binding"/>
    <property type="match status" value="1"/>
</dbReference>
<dbReference type="InterPro" id="IPR009057">
    <property type="entry name" value="Homeodomain-like_sf"/>
</dbReference>
<evidence type="ECO:0000256" key="4">
    <source>
        <dbReference type="ARBA" id="ARBA00023163"/>
    </source>
</evidence>
<keyword evidence="2" id="KW-0805">Transcription regulation</keyword>
<accession>A0AB40BRL8</accession>
<dbReference type="NCBIfam" id="TIGR01557">
    <property type="entry name" value="myb_SHAQKYF"/>
    <property type="match status" value="1"/>
</dbReference>
<dbReference type="InterPro" id="IPR017884">
    <property type="entry name" value="SANT_dom"/>
</dbReference>
<dbReference type="FunFam" id="1.10.10.60:FF:000009">
    <property type="entry name" value="transcription factor MYB1R1"/>
    <property type="match status" value="1"/>
</dbReference>
<evidence type="ECO:0000256" key="7">
    <source>
        <dbReference type="ARBA" id="ARBA00076145"/>
    </source>
</evidence>
<comment type="subcellular location">
    <subcellularLocation>
        <location evidence="1">Nucleus</location>
    </subcellularLocation>
</comment>
<feature type="region of interest" description="Disordered" evidence="8">
    <location>
        <begin position="76"/>
        <end position="102"/>
    </location>
</feature>
<dbReference type="Gene3D" id="1.10.10.60">
    <property type="entry name" value="Homeodomain-like"/>
    <property type="match status" value="2"/>
</dbReference>
<dbReference type="PROSITE" id="PS51293">
    <property type="entry name" value="SANT"/>
    <property type="match status" value="1"/>
</dbReference>
<dbReference type="GO" id="GO:0005634">
    <property type="term" value="C:nucleus"/>
    <property type="evidence" value="ECO:0007669"/>
    <property type="project" value="UniProtKB-SubCell"/>
</dbReference>
<gene>
    <name evidence="13" type="primary">LOC120265010</name>
</gene>
<dbReference type="PROSITE" id="PS51294">
    <property type="entry name" value="HTH_MYB"/>
    <property type="match status" value="1"/>
</dbReference>
<name>A0AB40BRL8_DIOCR</name>
<dbReference type="PROSITE" id="PS50090">
    <property type="entry name" value="MYB_LIKE"/>
    <property type="match status" value="1"/>
</dbReference>
<feature type="domain" description="SANT" evidence="10">
    <location>
        <begin position="105"/>
        <end position="153"/>
    </location>
</feature>
<evidence type="ECO:0000313" key="12">
    <source>
        <dbReference type="Proteomes" id="UP001515500"/>
    </source>
</evidence>
<evidence type="ECO:0000313" key="13">
    <source>
        <dbReference type="RefSeq" id="XP_039128883.1"/>
    </source>
</evidence>
<evidence type="ECO:0000256" key="1">
    <source>
        <dbReference type="ARBA" id="ARBA00004123"/>
    </source>
</evidence>
<feature type="compositionally biased region" description="Low complexity" evidence="8">
    <location>
        <begin position="76"/>
        <end position="87"/>
    </location>
</feature>
<feature type="domain" description="Myb-like" evidence="9">
    <location>
        <begin position="97"/>
        <end position="149"/>
    </location>
</feature>
<protein>
    <recommendedName>
        <fullName evidence="6">Transcription factor MYBS1</fullName>
    </recommendedName>
    <alternativeName>
        <fullName evidence="7">Myb-related protein S1</fullName>
    </alternativeName>
</protein>
<dbReference type="InterPro" id="IPR001005">
    <property type="entry name" value="SANT/Myb"/>
</dbReference>
<dbReference type="InterPro" id="IPR006447">
    <property type="entry name" value="Myb_dom_plants"/>
</dbReference>
<keyword evidence="5" id="KW-0539">Nucleus</keyword>
<dbReference type="Proteomes" id="UP001515500">
    <property type="component" value="Chromosome 1"/>
</dbReference>
<dbReference type="CDD" id="cd00167">
    <property type="entry name" value="SANT"/>
    <property type="match status" value="2"/>
</dbReference>
<dbReference type="PANTHER" id="PTHR44042:SF54">
    <property type="entry name" value="MYB-LIKE DNA-BINDING DOMAIN, SHAQKYF CLASS PROTEIN"/>
    <property type="match status" value="1"/>
</dbReference>
<dbReference type="RefSeq" id="XP_039128883.1">
    <property type="nucleotide sequence ID" value="XM_039272949.1"/>
</dbReference>
<reference evidence="13" key="2">
    <citation type="submission" date="2025-08" db="UniProtKB">
        <authorList>
            <consortium name="RefSeq"/>
        </authorList>
    </citation>
    <scope>IDENTIFICATION</scope>
</reference>
<evidence type="ECO:0000259" key="11">
    <source>
        <dbReference type="PROSITE" id="PS51294"/>
    </source>
</evidence>
<proteinExistence type="predicted"/>
<dbReference type="SMART" id="SM00717">
    <property type="entry name" value="SANT"/>
    <property type="match status" value="2"/>
</dbReference>
<evidence type="ECO:0000256" key="5">
    <source>
        <dbReference type="ARBA" id="ARBA00023242"/>
    </source>
</evidence>
<dbReference type="GeneID" id="120265010"/>
<evidence type="ECO:0000256" key="8">
    <source>
        <dbReference type="SAM" id="MobiDB-lite"/>
    </source>
</evidence>
<organism evidence="12 13">
    <name type="scientific">Dioscorea cayennensis subsp. rotundata</name>
    <name type="common">White Guinea yam</name>
    <name type="synonym">Dioscorea rotundata</name>
    <dbReference type="NCBI Taxonomy" id="55577"/>
    <lineage>
        <taxon>Eukaryota</taxon>
        <taxon>Viridiplantae</taxon>
        <taxon>Streptophyta</taxon>
        <taxon>Embryophyta</taxon>
        <taxon>Tracheophyta</taxon>
        <taxon>Spermatophyta</taxon>
        <taxon>Magnoliopsida</taxon>
        <taxon>Liliopsida</taxon>
        <taxon>Dioscoreales</taxon>
        <taxon>Dioscoreaceae</taxon>
        <taxon>Dioscorea</taxon>
    </lineage>
</organism>
<reference evidence="12" key="1">
    <citation type="submission" date="2025-05" db="UniProtKB">
        <authorList>
            <consortium name="RefSeq"/>
        </authorList>
    </citation>
    <scope>NUCLEOTIDE SEQUENCE [LARGE SCALE GENOMIC DNA]</scope>
</reference>
<dbReference type="InterPro" id="IPR017930">
    <property type="entry name" value="Myb_dom"/>
</dbReference>
<sequence>MVTENQNTSSQWTWEQNKAFEKALVSFINDKNWEKLAAEIPGKTIEDVRCHLNLLFKDIESIESGLVPFPNYISSPSSSSSSSSSSSDGANTLKPKRERRKGKLWSRQEHMLFLYGLHAYGKGDWRSISRNCVVTRTPTQVASHAQKYFTRQNSVKKDRRRSSIHDITHVDGGDMLAYQGTISSQTTTTDVPFAFVASSSPHFSLL</sequence>